<organism evidence="1 2">
    <name type="scientific">Phytophthora infestans</name>
    <name type="common">Potato late blight agent</name>
    <name type="synonym">Botrytis infestans</name>
    <dbReference type="NCBI Taxonomy" id="4787"/>
    <lineage>
        <taxon>Eukaryota</taxon>
        <taxon>Sar</taxon>
        <taxon>Stramenopiles</taxon>
        <taxon>Oomycota</taxon>
        <taxon>Peronosporomycetes</taxon>
        <taxon>Peronosporales</taxon>
        <taxon>Peronosporaceae</taxon>
        <taxon>Phytophthora</taxon>
    </lineage>
</organism>
<comment type="caution">
    <text evidence="1">The sequence shown here is derived from an EMBL/GenBank/DDBJ whole genome shotgun (WGS) entry which is preliminary data.</text>
</comment>
<gene>
    <name evidence="1" type="ORF">GN244_ATG17417</name>
</gene>
<proteinExistence type="predicted"/>
<reference evidence="1" key="1">
    <citation type="submission" date="2020-04" db="EMBL/GenBank/DDBJ databases">
        <title>Hybrid Assembly of Korean Phytophthora infestans isolates.</title>
        <authorList>
            <person name="Prokchorchik M."/>
            <person name="Lee Y."/>
            <person name="Seo J."/>
            <person name="Cho J.-H."/>
            <person name="Park Y.-E."/>
            <person name="Jang D.-C."/>
            <person name="Im J.-S."/>
            <person name="Choi J.-G."/>
            <person name="Park H.-J."/>
            <person name="Lee G.-B."/>
            <person name="Lee Y.-G."/>
            <person name="Hong S.-Y."/>
            <person name="Cho K."/>
            <person name="Sohn K.H."/>
        </authorList>
    </citation>
    <scope>NUCLEOTIDE SEQUENCE</scope>
    <source>
        <strain evidence="1">KR_1_A1</strain>
    </source>
</reference>
<keyword evidence="2" id="KW-1185">Reference proteome</keyword>
<sequence>MRAKRTPLVPPPRSGLINVVTVSLPDGFSFRDDGNKEMFEIPRVVYDASTKACWAWKEPVEASTSVISESAFGFEQTSAKNGKSKIVRYGCSQKRVCSD</sequence>
<dbReference type="Proteomes" id="UP000602510">
    <property type="component" value="Unassembled WGS sequence"/>
</dbReference>
<evidence type="ECO:0000313" key="2">
    <source>
        <dbReference type="Proteomes" id="UP000602510"/>
    </source>
</evidence>
<protein>
    <submittedName>
        <fullName evidence="1">Uncharacterized protein</fullName>
    </submittedName>
</protein>
<dbReference type="EMBL" id="WSZM01000641">
    <property type="protein sequence ID" value="KAF4030789.1"/>
    <property type="molecule type" value="Genomic_DNA"/>
</dbReference>
<name>A0A833SHE6_PHYIN</name>
<evidence type="ECO:0000313" key="1">
    <source>
        <dbReference type="EMBL" id="KAF4030789.1"/>
    </source>
</evidence>
<accession>A0A833SHE6</accession>
<dbReference type="AlphaFoldDB" id="A0A833SHE6"/>